<dbReference type="InterPro" id="IPR004098">
    <property type="entry name" value="Prp18"/>
</dbReference>
<feature type="chain" id="PRO_5037363673" description="Pre-mRNA-splicing factor 18" evidence="9">
    <location>
        <begin position="21"/>
        <end position="350"/>
    </location>
</feature>
<keyword evidence="9" id="KW-0732">Signal</keyword>
<evidence type="ECO:0000259" key="10">
    <source>
        <dbReference type="SMART" id="SM00500"/>
    </source>
</evidence>
<dbReference type="AlphaFoldDB" id="A0A914C1E5"/>
<evidence type="ECO:0000256" key="7">
    <source>
        <dbReference type="ARBA" id="ARBA00023242"/>
    </source>
</evidence>
<keyword evidence="6" id="KW-0508">mRNA splicing</keyword>
<dbReference type="GO" id="GO:0071021">
    <property type="term" value="C:U2-type post-spliceosomal complex"/>
    <property type="evidence" value="ECO:0007669"/>
    <property type="project" value="TreeGrafter"/>
</dbReference>
<evidence type="ECO:0000256" key="3">
    <source>
        <dbReference type="ARBA" id="ARBA00018242"/>
    </source>
</evidence>
<dbReference type="GO" id="GO:0000350">
    <property type="term" value="P:generation of catalytic spliceosome for second transesterification step"/>
    <property type="evidence" value="ECO:0007669"/>
    <property type="project" value="TreeGrafter"/>
</dbReference>
<keyword evidence="4" id="KW-0507">mRNA processing</keyword>
<dbReference type="GO" id="GO:0005682">
    <property type="term" value="C:U5 snRNP"/>
    <property type="evidence" value="ECO:0007669"/>
    <property type="project" value="TreeGrafter"/>
</dbReference>
<evidence type="ECO:0000256" key="2">
    <source>
        <dbReference type="ARBA" id="ARBA00008137"/>
    </source>
</evidence>
<evidence type="ECO:0000256" key="5">
    <source>
        <dbReference type="ARBA" id="ARBA00022728"/>
    </source>
</evidence>
<comment type="similarity">
    <text evidence="2">Belongs to the PRP18 family.</text>
</comment>
<dbReference type="Gene3D" id="1.20.940.10">
    <property type="entry name" value="Functional domain of the splicing factor Prp18"/>
    <property type="match status" value="1"/>
</dbReference>
<dbReference type="InterPro" id="IPR039979">
    <property type="entry name" value="PRPF18"/>
</dbReference>
<keyword evidence="7" id="KW-0539">Nucleus</keyword>
<dbReference type="Gene3D" id="4.10.280.110">
    <property type="entry name" value="Pre-mRNA processing factor 4 domain"/>
    <property type="match status" value="1"/>
</dbReference>
<protein>
    <recommendedName>
        <fullName evidence="3">Pre-mRNA-splicing factor 18</fullName>
    </recommendedName>
    <alternativeName>
        <fullName evidence="8">PRP18 homolog</fullName>
    </alternativeName>
</protein>
<dbReference type="InterPro" id="IPR014906">
    <property type="entry name" value="PRP4-like"/>
</dbReference>
<name>A0A914C1E5_9BILA</name>
<comment type="subcellular location">
    <subcellularLocation>
        <location evidence="1">Nucleus</location>
    </subcellularLocation>
</comment>
<sequence>MTSFFLVLKILMDLLKKIAAEKRKAVADIAIDHEGKKFIRRGDLFKKEQEAYLAKHELLKQAQNDAKTDSEFDTQLSKTNTELPRSEVIKKLRARAAPILLFGESEKDALLRLRKLEIEQPELKEGWQNEFQSALNKVEEEFIEEVVKGKHNDTGKHDVAMPEAADSTWEQIHARAHLLGEDENPDRDCDIINEFLVYLLGRWGRELNARDEATKRSPQGKLEAGTHKQTMESIRPLLKTLQKHICALDVRTHLMHIAKLIIVERNYIQANNAYMELAIGNSPWPVGVTRSGIHQRPGSAKAYVSNIAHVLNEETQRKYIHALKRLMTKCQEFFPSDPSKCVEYVRKKED</sequence>
<dbReference type="InterPro" id="IPR036285">
    <property type="entry name" value="PRP4-like_sf"/>
</dbReference>
<keyword evidence="11" id="KW-1185">Reference proteome</keyword>
<evidence type="ECO:0000256" key="8">
    <source>
        <dbReference type="ARBA" id="ARBA00031388"/>
    </source>
</evidence>
<dbReference type="SMART" id="SM00500">
    <property type="entry name" value="SFM"/>
    <property type="match status" value="1"/>
</dbReference>
<dbReference type="GO" id="GO:0046540">
    <property type="term" value="C:U4/U6 x U5 tri-snRNP complex"/>
    <property type="evidence" value="ECO:0007669"/>
    <property type="project" value="TreeGrafter"/>
</dbReference>
<evidence type="ECO:0000313" key="12">
    <source>
        <dbReference type="WBParaSite" id="ACRNAN_Path_1505.g5864.t1"/>
    </source>
</evidence>
<evidence type="ECO:0000256" key="1">
    <source>
        <dbReference type="ARBA" id="ARBA00004123"/>
    </source>
</evidence>
<dbReference type="Proteomes" id="UP000887540">
    <property type="component" value="Unplaced"/>
</dbReference>
<feature type="signal peptide" evidence="9">
    <location>
        <begin position="1"/>
        <end position="20"/>
    </location>
</feature>
<evidence type="ECO:0000256" key="4">
    <source>
        <dbReference type="ARBA" id="ARBA00022664"/>
    </source>
</evidence>
<dbReference type="PANTHER" id="PTHR13007">
    <property type="entry name" value="PRE-MRNA SPLICING FACTOR-RELATED"/>
    <property type="match status" value="1"/>
</dbReference>
<proteinExistence type="inferred from homology"/>
<reference evidence="12" key="1">
    <citation type="submission" date="2022-11" db="UniProtKB">
        <authorList>
            <consortium name="WormBaseParasite"/>
        </authorList>
    </citation>
    <scope>IDENTIFICATION</scope>
</reference>
<evidence type="ECO:0000256" key="9">
    <source>
        <dbReference type="SAM" id="SignalP"/>
    </source>
</evidence>
<accession>A0A914C1E5</accession>
<organism evidence="11 12">
    <name type="scientific">Acrobeloides nanus</name>
    <dbReference type="NCBI Taxonomy" id="290746"/>
    <lineage>
        <taxon>Eukaryota</taxon>
        <taxon>Metazoa</taxon>
        <taxon>Ecdysozoa</taxon>
        <taxon>Nematoda</taxon>
        <taxon>Chromadorea</taxon>
        <taxon>Rhabditida</taxon>
        <taxon>Tylenchina</taxon>
        <taxon>Cephalobomorpha</taxon>
        <taxon>Cephaloboidea</taxon>
        <taxon>Cephalobidae</taxon>
        <taxon>Acrobeloides</taxon>
    </lineage>
</organism>
<evidence type="ECO:0000256" key="6">
    <source>
        <dbReference type="ARBA" id="ARBA00023187"/>
    </source>
</evidence>
<feature type="domain" description="Pre-mRNA processing factor 4 (PRP4)-like" evidence="10">
    <location>
        <begin position="83"/>
        <end position="133"/>
    </location>
</feature>
<dbReference type="WBParaSite" id="ACRNAN_Path_1505.g5864.t1">
    <property type="protein sequence ID" value="ACRNAN_Path_1505.g5864.t1"/>
    <property type="gene ID" value="ACRNAN_Path_1505.g5864"/>
</dbReference>
<keyword evidence="5" id="KW-0747">Spliceosome</keyword>
<dbReference type="Pfam" id="PF08799">
    <property type="entry name" value="PRP4"/>
    <property type="match status" value="1"/>
</dbReference>
<evidence type="ECO:0000313" key="11">
    <source>
        <dbReference type="Proteomes" id="UP000887540"/>
    </source>
</evidence>
<dbReference type="Pfam" id="PF02840">
    <property type="entry name" value="Prp18"/>
    <property type="match status" value="1"/>
</dbReference>
<dbReference type="PANTHER" id="PTHR13007:SF19">
    <property type="entry name" value="PRE-MRNA-SPLICING FACTOR 18"/>
    <property type="match status" value="1"/>
</dbReference>
<dbReference type="SUPFAM" id="SSF47938">
    <property type="entry name" value="Functional domain of the splicing factor Prp18"/>
    <property type="match status" value="1"/>
</dbReference>
<dbReference type="SUPFAM" id="SSF158230">
    <property type="entry name" value="PRP4-like"/>
    <property type="match status" value="1"/>
</dbReference>